<evidence type="ECO:0000256" key="4">
    <source>
        <dbReference type="ARBA" id="ARBA00022833"/>
    </source>
</evidence>
<evidence type="ECO:0000313" key="8">
    <source>
        <dbReference type="Proteomes" id="UP000239151"/>
    </source>
</evidence>
<dbReference type="Proteomes" id="UP000239151">
    <property type="component" value="Unassembled WGS sequence"/>
</dbReference>
<evidence type="ECO:0000256" key="1">
    <source>
        <dbReference type="ARBA" id="ARBA00001947"/>
    </source>
</evidence>
<sequence>MNPTLFISHGAPNIILSDIKSKKNIRKLANSLEKPKYIIIFSAHYLTRDLKIVSPKTNKIMYDFYGFEDELYKVKYEINSDEKLTLDLIEKLKKENIDISIDENRKSYDHGVWNTLALMYEHIEIPVLQISIPTSYSISQLFNLGEKLQQFKDEALIICSGGITHNLGDMSMNPNIRNYAKEFNDDIKDIVENGKVEELKNITKNKNFYKNHPSTEHFLPMFIAFGSANNKKGKSFNSEMLYSNISMESFIFDKKEIEK</sequence>
<dbReference type="CDD" id="cd07363">
    <property type="entry name" value="45_DOPA_Dioxygenase"/>
    <property type="match status" value="1"/>
</dbReference>
<evidence type="ECO:0000313" key="7">
    <source>
        <dbReference type="EMBL" id="PRM98951.1"/>
    </source>
</evidence>
<reference evidence="7 8" key="1">
    <citation type="submission" date="2017-09" db="EMBL/GenBank/DDBJ databases">
        <title>Reassesment of A. cryaerophilus.</title>
        <authorList>
            <person name="Perez-Cataluna A."/>
            <person name="Collado L."/>
            <person name="Salgado O."/>
            <person name="Lefinanco V."/>
            <person name="Figueras M.J."/>
        </authorList>
    </citation>
    <scope>NUCLEOTIDE SEQUENCE [LARGE SCALE GENOMIC DNA]</scope>
    <source>
        <strain evidence="7 8">LMG 9065</strain>
    </source>
</reference>
<keyword evidence="5" id="KW-0560">Oxidoreductase</keyword>
<dbReference type="Gene3D" id="3.40.830.10">
    <property type="entry name" value="LigB-like"/>
    <property type="match status" value="1"/>
</dbReference>
<dbReference type="SUPFAM" id="SSF53213">
    <property type="entry name" value="LigB-like"/>
    <property type="match status" value="1"/>
</dbReference>
<name>A0A2S9TJG3_9BACT</name>
<comment type="similarity">
    <text evidence="2">Belongs to the DODA-type extradiol aromatic ring-opening dioxygenase family.</text>
</comment>
<dbReference type="InterPro" id="IPR014436">
    <property type="entry name" value="Extradiol_dOase_DODA"/>
</dbReference>
<organism evidence="7 8">
    <name type="scientific">Aliarcobacter cryaerophilus</name>
    <dbReference type="NCBI Taxonomy" id="28198"/>
    <lineage>
        <taxon>Bacteria</taxon>
        <taxon>Pseudomonadati</taxon>
        <taxon>Campylobacterota</taxon>
        <taxon>Epsilonproteobacteria</taxon>
        <taxon>Campylobacterales</taxon>
        <taxon>Arcobacteraceae</taxon>
        <taxon>Aliarcobacter</taxon>
    </lineage>
</organism>
<evidence type="ECO:0000256" key="5">
    <source>
        <dbReference type="ARBA" id="ARBA00023002"/>
    </source>
</evidence>
<dbReference type="GO" id="GO:0008198">
    <property type="term" value="F:ferrous iron binding"/>
    <property type="evidence" value="ECO:0007669"/>
    <property type="project" value="InterPro"/>
</dbReference>
<feature type="domain" description="Extradiol ring-cleavage dioxygenase class III enzyme subunit B" evidence="6">
    <location>
        <begin position="17"/>
        <end position="243"/>
    </location>
</feature>
<evidence type="ECO:0000256" key="3">
    <source>
        <dbReference type="ARBA" id="ARBA00022723"/>
    </source>
</evidence>
<gene>
    <name evidence="7" type="ORF">CJ670_01065</name>
</gene>
<dbReference type="EMBL" id="NXGI01000002">
    <property type="protein sequence ID" value="PRM98951.1"/>
    <property type="molecule type" value="Genomic_DNA"/>
</dbReference>
<comment type="cofactor">
    <cofactor evidence="1">
        <name>Zn(2+)</name>
        <dbReference type="ChEBI" id="CHEBI:29105"/>
    </cofactor>
</comment>
<keyword evidence="7" id="KW-0223">Dioxygenase</keyword>
<accession>A0A2S9TJG3</accession>
<keyword evidence="3" id="KW-0479">Metal-binding</keyword>
<proteinExistence type="inferred from homology"/>
<keyword evidence="4" id="KW-0862">Zinc</keyword>
<dbReference type="InterPro" id="IPR004183">
    <property type="entry name" value="Xdiol_dOase_suB"/>
</dbReference>
<dbReference type="Pfam" id="PF02900">
    <property type="entry name" value="LigB"/>
    <property type="match status" value="1"/>
</dbReference>
<dbReference type="PANTHER" id="PTHR30096">
    <property type="entry name" value="4,5-DOPA DIOXYGENASE EXTRADIOL-LIKE PROTEIN"/>
    <property type="match status" value="1"/>
</dbReference>
<comment type="caution">
    <text evidence="7">The sequence shown here is derived from an EMBL/GenBank/DDBJ whole genome shotgun (WGS) entry which is preliminary data.</text>
</comment>
<dbReference type="GO" id="GO:0008270">
    <property type="term" value="F:zinc ion binding"/>
    <property type="evidence" value="ECO:0007669"/>
    <property type="project" value="InterPro"/>
</dbReference>
<dbReference type="AlphaFoldDB" id="A0A2S9TJG3"/>
<dbReference type="GO" id="GO:0016702">
    <property type="term" value="F:oxidoreductase activity, acting on single donors with incorporation of molecular oxygen, incorporation of two atoms of oxygen"/>
    <property type="evidence" value="ECO:0007669"/>
    <property type="project" value="UniProtKB-ARBA"/>
</dbReference>
<evidence type="ECO:0000256" key="2">
    <source>
        <dbReference type="ARBA" id="ARBA00007581"/>
    </source>
</evidence>
<protein>
    <submittedName>
        <fullName evidence="7">Dioxygenase</fullName>
    </submittedName>
</protein>
<dbReference type="PIRSF" id="PIRSF006157">
    <property type="entry name" value="Doxgns_DODA"/>
    <property type="match status" value="1"/>
</dbReference>
<dbReference type="PANTHER" id="PTHR30096:SF0">
    <property type="entry name" value="4,5-DOPA DIOXYGENASE EXTRADIOL-LIKE PROTEIN"/>
    <property type="match status" value="1"/>
</dbReference>
<evidence type="ECO:0000259" key="6">
    <source>
        <dbReference type="Pfam" id="PF02900"/>
    </source>
</evidence>